<dbReference type="InterPro" id="IPR001506">
    <property type="entry name" value="Peptidase_M12A"/>
</dbReference>
<feature type="active site" evidence="1">
    <location>
        <position position="10"/>
    </location>
</feature>
<comment type="caution">
    <text evidence="1">Lacks conserved residue(s) required for the propagation of feature annotation.</text>
</comment>
<dbReference type="EC" id="3.4.24.-" evidence="2"/>
<dbReference type="PANTHER" id="PTHR10127">
    <property type="entry name" value="DISCOIDIN, CUB, EGF, LAMININ , AND ZINC METALLOPROTEASE DOMAIN CONTAINING"/>
    <property type="match status" value="1"/>
</dbReference>
<keyword evidence="4" id="KW-1185">Reference proteome</keyword>
<evidence type="ECO:0000256" key="2">
    <source>
        <dbReference type="RuleBase" id="RU361183"/>
    </source>
</evidence>
<keyword evidence="1 2" id="KW-0482">Metalloprotease</keyword>
<organism evidence="3 4">
    <name type="scientific">Schistosoma margrebowiei</name>
    <dbReference type="NCBI Taxonomy" id="48269"/>
    <lineage>
        <taxon>Eukaryota</taxon>
        <taxon>Metazoa</taxon>
        <taxon>Spiralia</taxon>
        <taxon>Lophotrochozoa</taxon>
        <taxon>Platyhelminthes</taxon>
        <taxon>Trematoda</taxon>
        <taxon>Digenea</taxon>
        <taxon>Strigeidida</taxon>
        <taxon>Schistosomatoidea</taxon>
        <taxon>Schistosomatidae</taxon>
        <taxon>Schistosoma</taxon>
    </lineage>
</organism>
<gene>
    <name evidence="3" type="ORF">SMRZ_LOCUS9512</name>
</gene>
<dbReference type="Gene3D" id="3.40.390.10">
    <property type="entry name" value="Collagenase (Catalytic Domain)"/>
    <property type="match status" value="1"/>
</dbReference>
<dbReference type="InterPro" id="IPR024079">
    <property type="entry name" value="MetalloPept_cat_dom_sf"/>
</dbReference>
<dbReference type="GO" id="GO:0006508">
    <property type="term" value="P:proteolysis"/>
    <property type="evidence" value="ECO:0007669"/>
    <property type="project" value="UniProtKB-KW"/>
</dbReference>
<reference evidence="3 4" key="1">
    <citation type="submission" date="2018-11" db="EMBL/GenBank/DDBJ databases">
        <authorList>
            <consortium name="Pathogen Informatics"/>
        </authorList>
    </citation>
    <scope>NUCLEOTIDE SEQUENCE [LARGE SCALE GENOMIC DNA]</scope>
    <source>
        <strain evidence="3 4">Zambia</strain>
    </source>
</reference>
<evidence type="ECO:0000313" key="4">
    <source>
        <dbReference type="Proteomes" id="UP000277204"/>
    </source>
</evidence>
<evidence type="ECO:0000256" key="1">
    <source>
        <dbReference type="PROSITE-ProRule" id="PRU01211"/>
    </source>
</evidence>
<dbReference type="PROSITE" id="PS51864">
    <property type="entry name" value="ASTACIN"/>
    <property type="match status" value="1"/>
</dbReference>
<comment type="cofactor">
    <cofactor evidence="1 2">
        <name>Zn(2+)</name>
        <dbReference type="ChEBI" id="CHEBI:29105"/>
    </cofactor>
    <text evidence="1 2">Binds 1 zinc ion per subunit.</text>
</comment>
<dbReference type="Pfam" id="PF01400">
    <property type="entry name" value="Astacin"/>
    <property type="match status" value="1"/>
</dbReference>
<dbReference type="AlphaFoldDB" id="A0A183M0D7"/>
<dbReference type="GO" id="GO:0008270">
    <property type="term" value="F:zinc ion binding"/>
    <property type="evidence" value="ECO:0007669"/>
    <property type="project" value="UniProtKB-UniRule"/>
</dbReference>
<keyword evidence="1 2" id="KW-0479">Metal-binding</keyword>
<dbReference type="PANTHER" id="PTHR10127:SF850">
    <property type="entry name" value="METALLOENDOPEPTIDASE"/>
    <property type="match status" value="1"/>
</dbReference>
<sequence length="80" mass="9456">MILVGQILHELLHALGVMHEIMRPDRDQYIILHEENIDKSYLEEFKKIREHQSILTDQTLKNMNNTLKKGQINYAEAPIM</sequence>
<dbReference type="SUPFAM" id="SSF55486">
    <property type="entry name" value="Metalloproteases ('zincins'), catalytic domain"/>
    <property type="match status" value="1"/>
</dbReference>
<dbReference type="GO" id="GO:0004222">
    <property type="term" value="F:metalloendopeptidase activity"/>
    <property type="evidence" value="ECO:0007669"/>
    <property type="project" value="UniProtKB-UniRule"/>
</dbReference>
<evidence type="ECO:0000313" key="3">
    <source>
        <dbReference type="EMBL" id="VDO86615.1"/>
    </source>
</evidence>
<feature type="binding site" evidence="1">
    <location>
        <position position="9"/>
    </location>
    <ligand>
        <name>Zn(2+)</name>
        <dbReference type="ChEBI" id="CHEBI:29105"/>
        <note>catalytic</note>
    </ligand>
</feature>
<name>A0A183M0D7_9TREM</name>
<accession>A0A183M0D7</accession>
<dbReference type="PRINTS" id="PR00480">
    <property type="entry name" value="ASTACIN"/>
</dbReference>
<dbReference type="STRING" id="48269.A0A183M0D7"/>
<feature type="binding site" evidence="1">
    <location>
        <position position="19"/>
    </location>
    <ligand>
        <name>Zn(2+)</name>
        <dbReference type="ChEBI" id="CHEBI:29105"/>
        <note>catalytic</note>
    </ligand>
</feature>
<feature type="binding site" evidence="1">
    <location>
        <position position="13"/>
    </location>
    <ligand>
        <name>Zn(2+)</name>
        <dbReference type="ChEBI" id="CHEBI:29105"/>
        <note>catalytic</note>
    </ligand>
</feature>
<protein>
    <recommendedName>
        <fullName evidence="2">Metalloendopeptidase</fullName>
        <ecNumber evidence="2">3.4.24.-</ecNumber>
    </recommendedName>
</protein>
<keyword evidence="1 2" id="KW-0862">Zinc</keyword>
<keyword evidence="1 2" id="KW-0645">Protease</keyword>
<dbReference type="Proteomes" id="UP000277204">
    <property type="component" value="Unassembled WGS sequence"/>
</dbReference>
<proteinExistence type="predicted"/>
<keyword evidence="1 2" id="KW-0378">Hydrolase</keyword>
<dbReference type="EMBL" id="UZAI01004517">
    <property type="protein sequence ID" value="VDO86615.1"/>
    <property type="molecule type" value="Genomic_DNA"/>
</dbReference>